<dbReference type="SUPFAM" id="SSF47113">
    <property type="entry name" value="Histone-fold"/>
    <property type="match status" value="1"/>
</dbReference>
<dbReference type="GO" id="GO:0046982">
    <property type="term" value="F:protein heterodimerization activity"/>
    <property type="evidence" value="ECO:0007669"/>
    <property type="project" value="InterPro"/>
</dbReference>
<keyword evidence="3" id="KW-0238">DNA-binding</keyword>
<evidence type="ECO:0000256" key="8">
    <source>
        <dbReference type="ARBA" id="ARBA00059992"/>
    </source>
</evidence>
<keyword evidence="11" id="KW-1185">Reference proteome</keyword>
<dbReference type="GO" id="GO:0000978">
    <property type="term" value="F:RNA polymerase II cis-regulatory region sequence-specific DNA binding"/>
    <property type="evidence" value="ECO:0007669"/>
    <property type="project" value="TreeGrafter"/>
</dbReference>
<gene>
    <name evidence="10" type="primary">Vigan.04G010500</name>
    <name evidence="10" type="ORF">VIGAN_04010500</name>
</gene>
<feature type="domain" description="Transcription factor CBF/NF-Y/archaeal histone" evidence="9">
    <location>
        <begin position="247"/>
        <end position="309"/>
    </location>
</feature>
<evidence type="ECO:0000256" key="1">
    <source>
        <dbReference type="ARBA" id="ARBA00004123"/>
    </source>
</evidence>
<dbReference type="EMBL" id="AP015037">
    <property type="protein sequence ID" value="BAT83012.1"/>
    <property type="molecule type" value="Genomic_DNA"/>
</dbReference>
<dbReference type="InterPro" id="IPR009072">
    <property type="entry name" value="Histone-fold"/>
</dbReference>
<dbReference type="PANTHER" id="PTHR10252">
    <property type="entry name" value="HISTONE-LIKE TRANSCRIPTION FACTOR CCAAT-RELATED"/>
    <property type="match status" value="1"/>
</dbReference>
<comment type="subunit">
    <text evidence="6">Heterotrimeric transcription factor composed of three components, NF-YA, NF-YB and NF-YC. NF-YB and NF-YC must interact and dimerize for NF-YA association and DNA binding.</text>
</comment>
<dbReference type="CDD" id="cd22908">
    <property type="entry name" value="HFD_NFYC-like"/>
    <property type="match status" value="1"/>
</dbReference>
<accession>A0A0S3RQZ9</accession>
<proteinExistence type="inferred from homology"/>
<evidence type="ECO:0000256" key="3">
    <source>
        <dbReference type="ARBA" id="ARBA00023125"/>
    </source>
</evidence>
<keyword evidence="4" id="KW-0804">Transcription</keyword>
<dbReference type="GO" id="GO:0005634">
    <property type="term" value="C:nucleus"/>
    <property type="evidence" value="ECO:0007669"/>
    <property type="project" value="UniProtKB-SubCell"/>
</dbReference>
<keyword evidence="2" id="KW-0805">Transcription regulation</keyword>
<evidence type="ECO:0000313" key="11">
    <source>
        <dbReference type="Proteomes" id="UP000291084"/>
    </source>
</evidence>
<comment type="subcellular location">
    <subcellularLocation>
        <location evidence="1">Nucleus</location>
    </subcellularLocation>
</comment>
<evidence type="ECO:0000256" key="2">
    <source>
        <dbReference type="ARBA" id="ARBA00023015"/>
    </source>
</evidence>
<dbReference type="InterPro" id="IPR003958">
    <property type="entry name" value="CBFA_NFYB_domain"/>
</dbReference>
<protein>
    <recommendedName>
        <fullName evidence="9">Transcription factor CBF/NF-Y/archaeal histone domain-containing protein</fullName>
    </recommendedName>
</protein>
<dbReference type="OrthoDB" id="1435828at2759"/>
<reference evidence="10 11" key="1">
    <citation type="journal article" date="2015" name="Sci. Rep.">
        <title>The power of single molecule real-time sequencing technology in the de novo assembly of a eukaryotic genome.</title>
        <authorList>
            <person name="Sakai H."/>
            <person name="Naito K."/>
            <person name="Ogiso-Tanaka E."/>
            <person name="Takahashi Y."/>
            <person name="Iseki K."/>
            <person name="Muto C."/>
            <person name="Satou K."/>
            <person name="Teruya K."/>
            <person name="Shiroma A."/>
            <person name="Shimoji M."/>
            <person name="Hirano T."/>
            <person name="Itoh T."/>
            <person name="Kaga A."/>
            <person name="Tomooka N."/>
        </authorList>
    </citation>
    <scope>NUCLEOTIDE SEQUENCE [LARGE SCALE GENOMIC DNA]</scope>
    <source>
        <strain evidence="11">cv. Shumari</strain>
    </source>
</reference>
<dbReference type="InterPro" id="IPR050568">
    <property type="entry name" value="Transcr_DNA_Rep_Reg"/>
</dbReference>
<evidence type="ECO:0000256" key="7">
    <source>
        <dbReference type="ARBA" id="ARBA00038129"/>
    </source>
</evidence>
<dbReference type="Pfam" id="PF00808">
    <property type="entry name" value="CBFD_NFYB_HMF"/>
    <property type="match status" value="1"/>
</dbReference>
<evidence type="ECO:0000259" key="9">
    <source>
        <dbReference type="Pfam" id="PF00808"/>
    </source>
</evidence>
<keyword evidence="5" id="KW-0539">Nucleus</keyword>
<dbReference type="Proteomes" id="UP000291084">
    <property type="component" value="Chromosome 4"/>
</dbReference>
<name>A0A0S3RQZ9_PHAAN</name>
<evidence type="ECO:0000256" key="4">
    <source>
        <dbReference type="ARBA" id="ARBA00023163"/>
    </source>
</evidence>
<dbReference type="FunFam" id="1.10.20.10:FF:000062">
    <property type="entry name" value="Nuclear transcription factor Y subunit C"/>
    <property type="match status" value="1"/>
</dbReference>
<comment type="similarity">
    <text evidence="7">Belongs to the NFYC/HAP5 subunit family.</text>
</comment>
<organism evidence="10 11">
    <name type="scientific">Vigna angularis var. angularis</name>
    <dbReference type="NCBI Taxonomy" id="157739"/>
    <lineage>
        <taxon>Eukaryota</taxon>
        <taxon>Viridiplantae</taxon>
        <taxon>Streptophyta</taxon>
        <taxon>Embryophyta</taxon>
        <taxon>Tracheophyta</taxon>
        <taxon>Spermatophyta</taxon>
        <taxon>Magnoliopsida</taxon>
        <taxon>eudicotyledons</taxon>
        <taxon>Gunneridae</taxon>
        <taxon>Pentapetalae</taxon>
        <taxon>rosids</taxon>
        <taxon>fabids</taxon>
        <taxon>Fabales</taxon>
        <taxon>Fabaceae</taxon>
        <taxon>Papilionoideae</taxon>
        <taxon>50 kb inversion clade</taxon>
        <taxon>NPAAA clade</taxon>
        <taxon>indigoferoid/millettioid clade</taxon>
        <taxon>Phaseoleae</taxon>
        <taxon>Vigna</taxon>
    </lineage>
</organism>
<evidence type="ECO:0000313" key="10">
    <source>
        <dbReference type="EMBL" id="BAT83012.1"/>
    </source>
</evidence>
<evidence type="ECO:0000256" key="5">
    <source>
        <dbReference type="ARBA" id="ARBA00023242"/>
    </source>
</evidence>
<evidence type="ECO:0000256" key="6">
    <source>
        <dbReference type="ARBA" id="ARBA00025911"/>
    </source>
</evidence>
<dbReference type="PANTHER" id="PTHR10252:SF8">
    <property type="entry name" value="NUCLEAR TRANSCRIPTION FACTOR Y SUBUNIT GAMMA"/>
    <property type="match status" value="1"/>
</dbReference>
<dbReference type="Gene3D" id="1.10.20.10">
    <property type="entry name" value="Histone, subunit A"/>
    <property type="match status" value="1"/>
</dbReference>
<dbReference type="GO" id="GO:0000981">
    <property type="term" value="F:DNA-binding transcription factor activity, RNA polymerase II-specific"/>
    <property type="evidence" value="ECO:0007669"/>
    <property type="project" value="TreeGrafter"/>
</dbReference>
<dbReference type="AlphaFoldDB" id="A0A0S3RQZ9"/>
<sequence>MNFTSNSASPNMLPNSVLRPSCTMSGYLQEDREVSNFNLPLDCNNNSVPSNSMSMTPYTMPQFRQDRERSSSNLLPSSLLPNSIQNPFHPMFEYCQQDREANNFILPTDFNNNLASSNMVSNFMSNPFYSMPQYNEEHRQGSNCNQAMDFHSNSVSSNVVSNSMLVPSCPILHYHQEKDRERRNTFNLPLEFNSNSASTNVSNSSSMPSYPVPQYRPQNIQEGKLRSFWEKQLMDIQAAEAFKSQHKLPLARIRRIMKTDADVQMVSAETPMLMSKACEIFIQELTYRAWMRAEESNKSTVQPCDVAKVIMQNHAMQFLTDIVPDNLQNFCAYGAQEERTAGNIAEGRHPSQATLPDTAGFMGNPMNVMNMGRGLEAGNQLIPQPNNMMQPPFVMPSDQFPYNFHPK</sequence>
<comment type="function">
    <text evidence="8">Stimulates the transcription of various genes by recognizing and binding to a CCAAT motif in promoters.</text>
</comment>